<dbReference type="SUPFAM" id="SSF56059">
    <property type="entry name" value="Glutathione synthetase ATP-binding domain-like"/>
    <property type="match status" value="1"/>
</dbReference>
<dbReference type="RefSeq" id="WP_185958219.1">
    <property type="nucleotide sequence ID" value="NZ_FXTH01000002.1"/>
</dbReference>
<dbReference type="Proteomes" id="UP000317593">
    <property type="component" value="Unassembled WGS sequence"/>
</dbReference>
<keyword evidence="3" id="KW-1185">Reference proteome</keyword>
<evidence type="ECO:0000313" key="2">
    <source>
        <dbReference type="EMBL" id="SMO41467.1"/>
    </source>
</evidence>
<protein>
    <submittedName>
        <fullName evidence="2">Sugar-transfer associated ATP-grasp</fullName>
    </submittedName>
</protein>
<sequence>MNSIDMVKRVHRYSEEKIRLYFYRKQAHRLIKQLVNRRGYKIVDKKKMRMLKSYAKKTFGSSSFWPWLSLYTEIRGEFKTGWIPNDYFLACLSRQYNPESIRISAYKTFDHKVFPNFAPDPLLLKIGKNIYDSDRRPIAINKAENILADYNDEVVLKEDEGFGGHGVKFIESGKLDLDTYSHISSYIIQPVIQQHEDLGLLNDKTVNTVRVLTYLNDEGEIDIKYAYLRFGIGESRVDNASSGGGFCFVKSNGHLAEGAYNRFGIKIGERHPDSGITFKSIAIPSYEKVLDQCIKSHKIFPYLRFIGWDVTVNKLGDPVLLEWNSAPLIWLPEALNGPFFEEQL</sequence>
<dbReference type="AlphaFoldDB" id="A0A521B2Y2"/>
<dbReference type="InterPro" id="IPR039523">
    <property type="entry name" value="RimK-rel_E_lig_ATP-grasp"/>
</dbReference>
<accession>A0A521B2Y2</accession>
<organism evidence="2 3">
    <name type="scientific">Fodinibius sediminis</name>
    <dbReference type="NCBI Taxonomy" id="1214077"/>
    <lineage>
        <taxon>Bacteria</taxon>
        <taxon>Pseudomonadati</taxon>
        <taxon>Balneolota</taxon>
        <taxon>Balneolia</taxon>
        <taxon>Balneolales</taxon>
        <taxon>Balneolaceae</taxon>
        <taxon>Fodinibius</taxon>
    </lineage>
</organism>
<gene>
    <name evidence="2" type="ORF">SAMN06265218_102147</name>
</gene>
<evidence type="ECO:0000259" key="1">
    <source>
        <dbReference type="Pfam" id="PF14397"/>
    </source>
</evidence>
<reference evidence="2 3" key="1">
    <citation type="submission" date="2017-05" db="EMBL/GenBank/DDBJ databases">
        <authorList>
            <person name="Varghese N."/>
            <person name="Submissions S."/>
        </authorList>
    </citation>
    <scope>NUCLEOTIDE SEQUENCE [LARGE SCALE GENOMIC DNA]</scope>
    <source>
        <strain evidence="2 3">DSM 21194</strain>
    </source>
</reference>
<name>A0A521B2Y2_9BACT</name>
<dbReference type="Pfam" id="PF14397">
    <property type="entry name" value="ATPgrasp_ST"/>
    <property type="match status" value="1"/>
</dbReference>
<dbReference type="EMBL" id="FXTH01000002">
    <property type="protein sequence ID" value="SMO41467.1"/>
    <property type="molecule type" value="Genomic_DNA"/>
</dbReference>
<proteinExistence type="predicted"/>
<feature type="domain" description="Alpha-L-glutamate ligase-related protein ATP-grasp" evidence="1">
    <location>
        <begin position="136"/>
        <end position="338"/>
    </location>
</feature>
<evidence type="ECO:0000313" key="3">
    <source>
        <dbReference type="Proteomes" id="UP000317593"/>
    </source>
</evidence>